<keyword evidence="5" id="KW-1185">Reference proteome</keyword>
<feature type="compositionally biased region" description="Low complexity" evidence="1">
    <location>
        <begin position="123"/>
        <end position="175"/>
    </location>
</feature>
<evidence type="ECO:0000313" key="5">
    <source>
        <dbReference type="Proteomes" id="UP001189429"/>
    </source>
</evidence>
<dbReference type="EMBL" id="CAUYUJ010001417">
    <property type="protein sequence ID" value="CAK0795826.1"/>
    <property type="molecule type" value="Genomic_DNA"/>
</dbReference>
<accession>A0ABN9PRQ3</accession>
<keyword evidence="2" id="KW-1133">Transmembrane helix</keyword>
<feature type="region of interest" description="Disordered" evidence="1">
    <location>
        <begin position="224"/>
        <end position="260"/>
    </location>
</feature>
<organism evidence="4 5">
    <name type="scientific">Prorocentrum cordatum</name>
    <dbReference type="NCBI Taxonomy" id="2364126"/>
    <lineage>
        <taxon>Eukaryota</taxon>
        <taxon>Sar</taxon>
        <taxon>Alveolata</taxon>
        <taxon>Dinophyceae</taxon>
        <taxon>Prorocentrales</taxon>
        <taxon>Prorocentraceae</taxon>
        <taxon>Prorocentrum</taxon>
    </lineage>
</organism>
<feature type="compositionally biased region" description="Polar residues" evidence="1">
    <location>
        <begin position="176"/>
        <end position="188"/>
    </location>
</feature>
<comment type="caution">
    <text evidence="4">The sequence shown here is derived from an EMBL/GenBank/DDBJ whole genome shotgun (WGS) entry which is preliminary data.</text>
</comment>
<dbReference type="Proteomes" id="UP001189429">
    <property type="component" value="Unassembled WGS sequence"/>
</dbReference>
<evidence type="ECO:0000256" key="1">
    <source>
        <dbReference type="SAM" id="MobiDB-lite"/>
    </source>
</evidence>
<name>A0ABN9PRQ3_9DINO</name>
<evidence type="ECO:0000256" key="2">
    <source>
        <dbReference type="SAM" id="Phobius"/>
    </source>
</evidence>
<keyword evidence="3" id="KW-0732">Signal</keyword>
<keyword evidence="2" id="KW-0812">Transmembrane</keyword>
<protein>
    <recommendedName>
        <fullName evidence="6">Heterokaryon incompatibility domain-containing protein</fullName>
    </recommendedName>
</protein>
<reference evidence="4" key="1">
    <citation type="submission" date="2023-10" db="EMBL/GenBank/DDBJ databases">
        <authorList>
            <person name="Chen Y."/>
            <person name="Shah S."/>
            <person name="Dougan E. K."/>
            <person name="Thang M."/>
            <person name="Chan C."/>
        </authorList>
    </citation>
    <scope>NUCLEOTIDE SEQUENCE [LARGE SCALE GENOMIC DNA]</scope>
</reference>
<keyword evidence="2" id="KW-0472">Membrane</keyword>
<sequence>MVSALSAPLLTSLMVFQLIGRTVATSCTWTSVGANGYNLEFARYYNQELAWVGGSWSHPDLAESGGDVTCAQMEMAVTMNSDWEWDWHVSAGNVDCPSLPSCTWTITSSVTTVTWVTTATTNATTDSTTSGSTAAETATNSTSSRSTTTETATSSATSGSTTAKSSSTPGGTTTTYNSPMAEQEQGSEASTVSVAIIIVIVISTFLGCGTMSALVCLTRRRLGRHKPDASPANETNDSAEETNDSAEETEDSAEETEDGPAGLLESMDFWFIPVDEVMRRPADSPLPRHQECRDSGMLVKKHMTLDGVLSGQFAGEMAAVSHRWPVPEHFDPECVKLRKLQEVLENNPSIKFLWIDWVCAPQWHGGGRTDEEEQEFRMILENILPFIFLGCKVIVLYERIYNQRFWPNVECWISTKTPTEDGLVPANEDCLRVQVYGIHSASGKDKASRAQVLKFWHSAGTQEAIATLSHDDILVTNAKDKEINLKVVALLDDNIKDHFALHV</sequence>
<gene>
    <name evidence="4" type="ORF">PCOR1329_LOCUS5375</name>
</gene>
<feature type="compositionally biased region" description="Acidic residues" evidence="1">
    <location>
        <begin position="237"/>
        <end position="258"/>
    </location>
</feature>
<feature type="region of interest" description="Disordered" evidence="1">
    <location>
        <begin position="123"/>
        <end position="190"/>
    </location>
</feature>
<proteinExistence type="predicted"/>
<feature type="signal peptide" evidence="3">
    <location>
        <begin position="1"/>
        <end position="24"/>
    </location>
</feature>
<evidence type="ECO:0000256" key="3">
    <source>
        <dbReference type="SAM" id="SignalP"/>
    </source>
</evidence>
<evidence type="ECO:0008006" key="6">
    <source>
        <dbReference type="Google" id="ProtNLM"/>
    </source>
</evidence>
<evidence type="ECO:0000313" key="4">
    <source>
        <dbReference type="EMBL" id="CAK0795826.1"/>
    </source>
</evidence>
<feature type="transmembrane region" description="Helical" evidence="2">
    <location>
        <begin position="192"/>
        <end position="217"/>
    </location>
</feature>
<feature type="chain" id="PRO_5046137900" description="Heterokaryon incompatibility domain-containing protein" evidence="3">
    <location>
        <begin position="25"/>
        <end position="503"/>
    </location>
</feature>